<feature type="signal peptide" evidence="2">
    <location>
        <begin position="1"/>
        <end position="24"/>
    </location>
</feature>
<dbReference type="RefSeq" id="XP_053077969.1">
    <property type="nucleotide sequence ID" value="XM_053221994.1"/>
</dbReference>
<sequence>MKPAAARSLLLCALCLAMCRVGGAISDNHEWKKLIMVHHWPVTVCKALGHMPGTDRYLPMVNKSRPSAPLQARLRRWTWSRQKPWLLWPVVVSWGVKLGVGRGEVHAPCSGPALGRPALLPPRRVAGTFHASAGRSPKPEPPSFPDQPGTEACSLPRRPREERLENLCGASPVLTRHPHLLFIGLFPAGATGRTWVSSGLTASVVLDGRLFWKNSTLAKHFGGPGRVCHWGLPL</sequence>
<evidence type="ECO:0000256" key="2">
    <source>
        <dbReference type="SAM" id="SignalP"/>
    </source>
</evidence>
<proteinExistence type="predicted"/>
<dbReference type="GeneID" id="106985017"/>
<evidence type="ECO:0000313" key="4">
    <source>
        <dbReference type="RefSeq" id="XP_053077969.1"/>
    </source>
</evidence>
<keyword evidence="2" id="KW-0732">Signal</keyword>
<organism evidence="3 4">
    <name type="scientific">Acinonyx jubatus</name>
    <name type="common">Cheetah</name>
    <dbReference type="NCBI Taxonomy" id="32536"/>
    <lineage>
        <taxon>Eukaryota</taxon>
        <taxon>Metazoa</taxon>
        <taxon>Chordata</taxon>
        <taxon>Craniata</taxon>
        <taxon>Vertebrata</taxon>
        <taxon>Euteleostomi</taxon>
        <taxon>Mammalia</taxon>
        <taxon>Eutheria</taxon>
        <taxon>Laurasiatheria</taxon>
        <taxon>Carnivora</taxon>
        <taxon>Feliformia</taxon>
        <taxon>Felidae</taxon>
        <taxon>Felinae</taxon>
        <taxon>Acinonyx</taxon>
    </lineage>
</organism>
<accession>A0ABM3Q211</accession>
<name>A0ABM3Q211_ACIJB</name>
<feature type="chain" id="PRO_5046023344" evidence="2">
    <location>
        <begin position="25"/>
        <end position="234"/>
    </location>
</feature>
<feature type="region of interest" description="Disordered" evidence="1">
    <location>
        <begin position="129"/>
        <end position="152"/>
    </location>
</feature>
<evidence type="ECO:0000313" key="3">
    <source>
        <dbReference type="Proteomes" id="UP001652583"/>
    </source>
</evidence>
<reference evidence="4" key="1">
    <citation type="submission" date="2025-08" db="UniProtKB">
        <authorList>
            <consortium name="RefSeq"/>
        </authorList>
    </citation>
    <scope>IDENTIFICATION</scope>
    <source>
        <tissue evidence="4">Blood</tissue>
    </source>
</reference>
<protein>
    <submittedName>
        <fullName evidence="4">Ribonuclease T2 isoform X1</fullName>
    </submittedName>
</protein>
<keyword evidence="3" id="KW-1185">Reference proteome</keyword>
<dbReference type="Proteomes" id="UP001652583">
    <property type="component" value="Chromosome B2"/>
</dbReference>
<evidence type="ECO:0000256" key="1">
    <source>
        <dbReference type="SAM" id="MobiDB-lite"/>
    </source>
</evidence>
<gene>
    <name evidence="4" type="primary">RNASET2</name>
</gene>